<keyword evidence="4" id="KW-0804">Transcription</keyword>
<keyword evidence="8" id="KW-1185">Reference proteome</keyword>
<dbReference type="EMBL" id="VJWX01000096">
    <property type="protein sequence ID" value="TVT52811.1"/>
    <property type="molecule type" value="Genomic_DNA"/>
</dbReference>
<dbReference type="CDD" id="cd00383">
    <property type="entry name" value="trans_reg_C"/>
    <property type="match status" value="1"/>
</dbReference>
<comment type="similarity">
    <text evidence="1">Belongs to the AfsR/DnrI/RedD regulatory family.</text>
</comment>
<dbReference type="SUPFAM" id="SSF48452">
    <property type="entry name" value="TPR-like"/>
    <property type="match status" value="2"/>
</dbReference>
<dbReference type="Gene3D" id="1.10.10.10">
    <property type="entry name" value="Winged helix-like DNA-binding domain superfamily/Winged helix DNA-binding domain"/>
    <property type="match status" value="1"/>
</dbReference>
<dbReference type="InterPro" id="IPR019734">
    <property type="entry name" value="TPR_rpt"/>
</dbReference>
<dbReference type="PANTHER" id="PTHR35807:SF1">
    <property type="entry name" value="TRANSCRIPTIONAL REGULATOR REDD"/>
    <property type="match status" value="1"/>
</dbReference>
<dbReference type="InterPro" id="IPR005158">
    <property type="entry name" value="BTAD"/>
</dbReference>
<accession>A0A558CVL2</accession>
<dbReference type="SUPFAM" id="SSF46894">
    <property type="entry name" value="C-terminal effector domain of the bipartite response regulators"/>
    <property type="match status" value="1"/>
</dbReference>
<feature type="domain" description="OmpR/PhoB-type" evidence="6">
    <location>
        <begin position="1"/>
        <end position="89"/>
    </location>
</feature>
<dbReference type="CDD" id="cd15831">
    <property type="entry name" value="BTAD"/>
    <property type="match status" value="1"/>
</dbReference>
<evidence type="ECO:0000256" key="5">
    <source>
        <dbReference type="PROSITE-ProRule" id="PRU01091"/>
    </source>
</evidence>
<dbReference type="SMART" id="SM01043">
    <property type="entry name" value="BTAD"/>
    <property type="match status" value="1"/>
</dbReference>
<evidence type="ECO:0000256" key="4">
    <source>
        <dbReference type="ARBA" id="ARBA00023163"/>
    </source>
</evidence>
<dbReference type="OrthoDB" id="3275754at2"/>
<dbReference type="GO" id="GO:0006355">
    <property type="term" value="P:regulation of DNA-templated transcription"/>
    <property type="evidence" value="ECO:0007669"/>
    <property type="project" value="InterPro"/>
</dbReference>
<dbReference type="Pfam" id="PF00486">
    <property type="entry name" value="Trans_reg_C"/>
    <property type="match status" value="1"/>
</dbReference>
<dbReference type="InterPro" id="IPR016032">
    <property type="entry name" value="Sig_transdc_resp-reg_C-effctor"/>
</dbReference>
<dbReference type="AlphaFoldDB" id="A0A558CVL2"/>
<sequence length="922" mass="100261">MRYQLLGPVELSDGTQPLRLSGPKRRAVLAVLLLNANQVVPEQQLLDLVWGDNPPATVRGQLQMYVSQLRKLIGEPVITRRAPGYLIEVRPGELDLDVFDEAVARARADREAGRIEAAVDGLRGALALWRGPALSDATEPLRAAAGPGLRERRLSALEEYFDAQLAAGHHTEVVADLGVAAEENPLRERLQALLMLALHRSGRTSEALAVYPATRARLVAEQGVEPGPLLQKAHRRLLSNEDEDGTAAPAAATPRQLPADMNRFAGRVADLARLDAMLTTSVGRAEVIVIGGGAGIGKTTLTVHWAHRVADGFPDGQLYVNLGGFGPCAKRTTPDEVVLGFLEALGVPPLRMPSSAEGKFSLYRSLLSEKRILIILDNARDADQVRPLLPGSPGCFTVVASRDQLPGLVAEGAYPITLDLPSAEEAKEILLRRVGRERVAREPGAVERITELCARLPLALAIVAARAVTNPGFALADLAAELSTARGGLDAFEVGDPAMDVRAVFSWSYTTLSPRAAKLFRLLGLHPEPHFSLSAAASLLGVPVREVRRLLAELTRAQLVTEHSPGHYGFHDLLRAYATELVLTEDSSEVRDAAIGRMLDHYLYTAELAAHHLRLPRGSIELGPVPEDVTLEPISESDAACWFGTNHPVLLAVVEVAVKAGFDRHVWQLAYALTSTYWYGGVRWLGDPGTYHAAIDAAGRLGDPVALAHGHRGLSIVYMALDRFDEAERELRKALPLFEKSGDVLFQGAVYHGLGWVCDRQGRWAEELDHALAGLDLYRQAGHPLGEGNALNCVAWAYARLGEHESAIVYGKQAVAILEGTDEHITLAAALDTLGFATQHLGRFEQAESWYRRAIALYRRVGTRHYESRTLARIGDGHLGRGELGEARRNWRKASELLDSLGLPDTERIRDKLASYPDDLDA</sequence>
<dbReference type="SUPFAM" id="SSF52540">
    <property type="entry name" value="P-loop containing nucleoside triphosphate hydrolases"/>
    <property type="match status" value="1"/>
</dbReference>
<evidence type="ECO:0000256" key="3">
    <source>
        <dbReference type="ARBA" id="ARBA00023125"/>
    </source>
</evidence>
<evidence type="ECO:0000256" key="1">
    <source>
        <dbReference type="ARBA" id="ARBA00005820"/>
    </source>
</evidence>
<dbReference type="Proteomes" id="UP000320011">
    <property type="component" value="Unassembled WGS sequence"/>
</dbReference>
<dbReference type="Gene3D" id="1.25.40.10">
    <property type="entry name" value="Tetratricopeptide repeat domain"/>
    <property type="match status" value="2"/>
</dbReference>
<dbReference type="GO" id="GO:0003677">
    <property type="term" value="F:DNA binding"/>
    <property type="evidence" value="ECO:0007669"/>
    <property type="project" value="UniProtKB-UniRule"/>
</dbReference>
<protein>
    <submittedName>
        <fullName evidence="7">Tetratricopeptide repeat protein</fullName>
    </submittedName>
</protein>
<dbReference type="SMART" id="SM00028">
    <property type="entry name" value="TPR"/>
    <property type="match status" value="5"/>
</dbReference>
<dbReference type="SMART" id="SM00862">
    <property type="entry name" value="Trans_reg_C"/>
    <property type="match status" value="1"/>
</dbReference>
<dbReference type="PROSITE" id="PS51755">
    <property type="entry name" value="OMPR_PHOB"/>
    <property type="match status" value="1"/>
</dbReference>
<feature type="DNA-binding region" description="OmpR/PhoB-type" evidence="5">
    <location>
        <begin position="1"/>
        <end position="89"/>
    </location>
</feature>
<evidence type="ECO:0000259" key="6">
    <source>
        <dbReference type="PROSITE" id="PS51755"/>
    </source>
</evidence>
<dbReference type="GO" id="GO:0043531">
    <property type="term" value="F:ADP binding"/>
    <property type="evidence" value="ECO:0007669"/>
    <property type="project" value="InterPro"/>
</dbReference>
<dbReference type="GO" id="GO:0000160">
    <property type="term" value="P:phosphorelay signal transduction system"/>
    <property type="evidence" value="ECO:0007669"/>
    <property type="project" value="InterPro"/>
</dbReference>
<gene>
    <name evidence="7" type="ORF">FNH05_12475</name>
</gene>
<dbReference type="InterPro" id="IPR001867">
    <property type="entry name" value="OmpR/PhoB-type_DNA-bd"/>
</dbReference>
<dbReference type="InterPro" id="IPR051677">
    <property type="entry name" value="AfsR-DnrI-RedD_regulator"/>
</dbReference>
<dbReference type="Pfam" id="PF13424">
    <property type="entry name" value="TPR_12"/>
    <property type="match status" value="2"/>
</dbReference>
<dbReference type="InterPro" id="IPR027417">
    <property type="entry name" value="P-loop_NTPase"/>
</dbReference>
<dbReference type="InterPro" id="IPR036388">
    <property type="entry name" value="WH-like_DNA-bd_sf"/>
</dbReference>
<dbReference type="PRINTS" id="PR00364">
    <property type="entry name" value="DISEASERSIST"/>
</dbReference>
<organism evidence="7 8">
    <name type="scientific">Amycolatopsis rhizosphaerae</name>
    <dbReference type="NCBI Taxonomy" id="2053003"/>
    <lineage>
        <taxon>Bacteria</taxon>
        <taxon>Bacillati</taxon>
        <taxon>Actinomycetota</taxon>
        <taxon>Actinomycetes</taxon>
        <taxon>Pseudonocardiales</taxon>
        <taxon>Pseudonocardiaceae</taxon>
        <taxon>Amycolatopsis</taxon>
    </lineage>
</organism>
<keyword evidence="3 5" id="KW-0238">DNA-binding</keyword>
<comment type="caution">
    <text evidence="7">The sequence shown here is derived from an EMBL/GenBank/DDBJ whole genome shotgun (WGS) entry which is preliminary data.</text>
</comment>
<dbReference type="PANTHER" id="PTHR35807">
    <property type="entry name" value="TRANSCRIPTIONAL REGULATOR REDD-RELATED"/>
    <property type="match status" value="1"/>
</dbReference>
<dbReference type="RefSeq" id="WP_144587639.1">
    <property type="nucleotide sequence ID" value="NZ_VJWX01000096.1"/>
</dbReference>
<dbReference type="Pfam" id="PF03704">
    <property type="entry name" value="BTAD"/>
    <property type="match status" value="1"/>
</dbReference>
<proteinExistence type="inferred from homology"/>
<reference evidence="7 8" key="2">
    <citation type="submission" date="2019-08" db="EMBL/GenBank/DDBJ databases">
        <title>Amycolatopsis acidicola sp. nov., isolated from peat swamp forest soil.</title>
        <authorList>
            <person name="Srisuk N."/>
        </authorList>
    </citation>
    <scope>NUCLEOTIDE SEQUENCE [LARGE SCALE GENOMIC DNA]</scope>
    <source>
        <strain evidence="7 8">TBRC 6029</strain>
    </source>
</reference>
<name>A0A558CVL2_9PSEU</name>
<dbReference type="InterPro" id="IPR011990">
    <property type="entry name" value="TPR-like_helical_dom_sf"/>
</dbReference>
<evidence type="ECO:0000256" key="2">
    <source>
        <dbReference type="ARBA" id="ARBA00023015"/>
    </source>
</evidence>
<reference evidence="7 8" key="1">
    <citation type="submission" date="2019-07" db="EMBL/GenBank/DDBJ databases">
        <authorList>
            <person name="Duangmal K."/>
            <person name="Teo W.F.A."/>
        </authorList>
    </citation>
    <scope>NUCLEOTIDE SEQUENCE [LARGE SCALE GENOMIC DNA]</scope>
    <source>
        <strain evidence="7 8">TBRC 6029</strain>
    </source>
</reference>
<keyword evidence="2" id="KW-0805">Transcription regulation</keyword>
<evidence type="ECO:0000313" key="8">
    <source>
        <dbReference type="Proteomes" id="UP000320011"/>
    </source>
</evidence>
<evidence type="ECO:0000313" key="7">
    <source>
        <dbReference type="EMBL" id="TVT52811.1"/>
    </source>
</evidence>